<dbReference type="Proteomes" id="UP000785679">
    <property type="component" value="Unassembled WGS sequence"/>
</dbReference>
<evidence type="ECO:0000313" key="2">
    <source>
        <dbReference type="EMBL" id="TNV76701.1"/>
    </source>
</evidence>
<evidence type="ECO:0000313" key="3">
    <source>
        <dbReference type="Proteomes" id="UP000785679"/>
    </source>
</evidence>
<comment type="caution">
    <text evidence="2">The sequence shown here is derived from an EMBL/GenBank/DDBJ whole genome shotgun (WGS) entry which is preliminary data.</text>
</comment>
<dbReference type="GO" id="GO:0006629">
    <property type="term" value="P:lipid metabolic process"/>
    <property type="evidence" value="ECO:0007669"/>
    <property type="project" value="InterPro"/>
</dbReference>
<proteinExistence type="predicted"/>
<name>A0A8J8T061_HALGN</name>
<evidence type="ECO:0000259" key="1">
    <source>
        <dbReference type="Pfam" id="PF01764"/>
    </source>
</evidence>
<protein>
    <recommendedName>
        <fullName evidence="1">Fungal lipase-type domain-containing protein</fullName>
    </recommendedName>
</protein>
<dbReference type="OrthoDB" id="283604at2759"/>
<dbReference type="PANTHER" id="PTHR45856">
    <property type="entry name" value="ALPHA/BETA-HYDROLASES SUPERFAMILY PROTEIN"/>
    <property type="match status" value="1"/>
</dbReference>
<dbReference type="InterPro" id="IPR002921">
    <property type="entry name" value="Fungal_lipase-type"/>
</dbReference>
<dbReference type="EMBL" id="RRYP01013105">
    <property type="protein sequence ID" value="TNV76701.1"/>
    <property type="molecule type" value="Genomic_DNA"/>
</dbReference>
<dbReference type="AlphaFoldDB" id="A0A8J8T061"/>
<keyword evidence="3" id="KW-1185">Reference proteome</keyword>
<dbReference type="InterPro" id="IPR029058">
    <property type="entry name" value="AB_hydrolase_fold"/>
</dbReference>
<dbReference type="Gene3D" id="3.40.50.1820">
    <property type="entry name" value="alpha/beta hydrolase"/>
    <property type="match status" value="1"/>
</dbReference>
<dbReference type="PANTHER" id="PTHR45856:SF25">
    <property type="entry name" value="FUNGAL LIPASE-LIKE DOMAIN-CONTAINING PROTEIN"/>
    <property type="match status" value="1"/>
</dbReference>
<dbReference type="CDD" id="cd00519">
    <property type="entry name" value="Lipase_3"/>
    <property type="match status" value="1"/>
</dbReference>
<feature type="domain" description="Fungal lipase-type" evidence="1">
    <location>
        <begin position="56"/>
        <end position="192"/>
    </location>
</feature>
<dbReference type="Pfam" id="PF01764">
    <property type="entry name" value="Lipase_3"/>
    <property type="match status" value="1"/>
</dbReference>
<sequence length="267" mass="29729">MYYAGAAYCLVDDLQAWDCGEPCQSNAGITKFTPIENPFLNTFGYVAYNERDNEIVVSFRGTQMHTILNWISDLDIRMTQYKGLNESLVHLGFYQTYQYVSSKVLSAVSTYLSESPSATILVTGHSLGAALATHAALDIKEAINPSNLSFYSFGSPRVGNAVFADYIMTLFPNGLYQRVTHYTDLAVHVPLREMNYKHAGNEVWYMNKGAEMEYAECQNEAGQAENEGCANSNYWAQDPNSHLIYVGHLLPGMCKNTQPESSANFLA</sequence>
<accession>A0A8J8T061</accession>
<gene>
    <name evidence="2" type="ORF">FGO68_gene7408</name>
</gene>
<reference evidence="2" key="1">
    <citation type="submission" date="2019-06" db="EMBL/GenBank/DDBJ databases">
        <authorList>
            <person name="Zheng W."/>
        </authorList>
    </citation>
    <scope>NUCLEOTIDE SEQUENCE</scope>
    <source>
        <strain evidence="2">QDHG01</strain>
    </source>
</reference>
<dbReference type="InterPro" id="IPR051218">
    <property type="entry name" value="Sec_MonoDiacylglyc_Lipase"/>
</dbReference>
<organism evidence="2 3">
    <name type="scientific">Halteria grandinella</name>
    <dbReference type="NCBI Taxonomy" id="5974"/>
    <lineage>
        <taxon>Eukaryota</taxon>
        <taxon>Sar</taxon>
        <taxon>Alveolata</taxon>
        <taxon>Ciliophora</taxon>
        <taxon>Intramacronucleata</taxon>
        <taxon>Spirotrichea</taxon>
        <taxon>Stichotrichia</taxon>
        <taxon>Sporadotrichida</taxon>
        <taxon>Halteriidae</taxon>
        <taxon>Halteria</taxon>
    </lineage>
</organism>
<dbReference type="SUPFAM" id="SSF53474">
    <property type="entry name" value="alpha/beta-Hydrolases"/>
    <property type="match status" value="1"/>
</dbReference>